<gene>
    <name evidence="1" type="ORF">GX50_02851</name>
</gene>
<reference evidence="1 2" key="1">
    <citation type="submission" date="2017-10" db="EMBL/GenBank/DDBJ databases">
        <title>Comparative genomics in systemic dimorphic fungi from Ajellomycetaceae.</title>
        <authorList>
            <person name="Munoz J.F."/>
            <person name="Mcewen J.G."/>
            <person name="Clay O.K."/>
            <person name="Cuomo C.A."/>
        </authorList>
    </citation>
    <scope>NUCLEOTIDE SEQUENCE [LARGE SCALE GENOMIC DNA]</scope>
    <source>
        <strain evidence="1 2">UAMH4076</strain>
    </source>
</reference>
<name>A0A2B7ZMH1_9EURO</name>
<evidence type="ECO:0000313" key="2">
    <source>
        <dbReference type="Proteomes" id="UP000226031"/>
    </source>
</evidence>
<protein>
    <submittedName>
        <fullName evidence="1">Uncharacterized protein</fullName>
    </submittedName>
</protein>
<evidence type="ECO:0000313" key="1">
    <source>
        <dbReference type="EMBL" id="PGH34368.1"/>
    </source>
</evidence>
<accession>A0A2B7ZMH1</accession>
<sequence>MSNDQPRHFGEIEPEVRDDILASGAAATELLNDNAFENFYYQVGVNRVEKSHKILHVRKSEL</sequence>
<dbReference type="Proteomes" id="UP000226031">
    <property type="component" value="Unassembled WGS sequence"/>
</dbReference>
<proteinExistence type="predicted"/>
<dbReference type="EMBL" id="PDND01000042">
    <property type="protein sequence ID" value="PGH34368.1"/>
    <property type="molecule type" value="Genomic_DNA"/>
</dbReference>
<organism evidence="1 2">
    <name type="scientific">[Emmonsia] crescens</name>
    <dbReference type="NCBI Taxonomy" id="73230"/>
    <lineage>
        <taxon>Eukaryota</taxon>
        <taxon>Fungi</taxon>
        <taxon>Dikarya</taxon>
        <taxon>Ascomycota</taxon>
        <taxon>Pezizomycotina</taxon>
        <taxon>Eurotiomycetes</taxon>
        <taxon>Eurotiomycetidae</taxon>
        <taxon>Onygenales</taxon>
        <taxon>Ajellomycetaceae</taxon>
        <taxon>Emergomyces</taxon>
    </lineage>
</organism>
<keyword evidence="2" id="KW-1185">Reference proteome</keyword>
<comment type="caution">
    <text evidence="1">The sequence shown here is derived from an EMBL/GenBank/DDBJ whole genome shotgun (WGS) entry which is preliminary data.</text>
</comment>
<dbReference type="AlphaFoldDB" id="A0A2B7ZMH1"/>